<protein>
    <submittedName>
        <fullName evidence="1">Uncharacterized protein</fullName>
    </submittedName>
</protein>
<keyword evidence="2" id="KW-1185">Reference proteome</keyword>
<reference evidence="1 2" key="1">
    <citation type="submission" date="2023-11" db="EMBL/GenBank/DDBJ databases">
        <title>Draft genome sequence of a psychrophilic Clostridium strain from permafrost water brine.</title>
        <authorList>
            <person name="Shcherbakova V.A."/>
            <person name="Trubitsyn V.E."/>
            <person name="Zakharyuk A.G."/>
        </authorList>
    </citation>
    <scope>NUCLEOTIDE SEQUENCE [LARGE SCALE GENOMIC DNA]</scope>
    <source>
        <strain evidence="1 2">14F</strain>
    </source>
</reference>
<proteinExistence type="predicted"/>
<evidence type="ECO:0000313" key="1">
    <source>
        <dbReference type="EMBL" id="MEF2114413.1"/>
    </source>
</evidence>
<comment type="caution">
    <text evidence="1">The sequence shown here is derived from an EMBL/GenBank/DDBJ whole genome shotgun (WGS) entry which is preliminary data.</text>
</comment>
<gene>
    <name evidence="1" type="ORF">SJI18_19120</name>
</gene>
<accession>A0ABU7UVK1</accession>
<sequence>MKFFDTFGPYLPDEEFVKEVMYNKLYAAVVTKDENIILNDRYKDSMPDSFYETNNIFDRYAEVEIPLKRIVWKEKARGIKLTKVIDQELTPLENEFKIIFDDNTDVATNGILDAFKLR</sequence>
<name>A0ABU7UVK1_9CLOT</name>
<dbReference type="RefSeq" id="WP_216253176.1">
    <property type="nucleotide sequence ID" value="NZ_JAZHFS010000023.1"/>
</dbReference>
<organism evidence="1 2">
    <name type="scientific">Clostridium frigoriphilum</name>
    <dbReference type="NCBI Taxonomy" id="443253"/>
    <lineage>
        <taxon>Bacteria</taxon>
        <taxon>Bacillati</taxon>
        <taxon>Bacillota</taxon>
        <taxon>Clostridia</taxon>
        <taxon>Eubacteriales</taxon>
        <taxon>Clostridiaceae</taxon>
        <taxon>Clostridium</taxon>
    </lineage>
</organism>
<dbReference type="EMBL" id="JAZHFS010000023">
    <property type="protein sequence ID" value="MEF2114413.1"/>
    <property type="molecule type" value="Genomic_DNA"/>
</dbReference>
<evidence type="ECO:0000313" key="2">
    <source>
        <dbReference type="Proteomes" id="UP001498469"/>
    </source>
</evidence>
<dbReference type="Proteomes" id="UP001498469">
    <property type="component" value="Unassembled WGS sequence"/>
</dbReference>